<protein>
    <submittedName>
        <fullName evidence="2">Uncharacterized protein</fullName>
    </submittedName>
</protein>
<evidence type="ECO:0000313" key="2">
    <source>
        <dbReference type="EMBL" id="KAH1167885.1"/>
    </source>
</evidence>
<organism evidence="2 3">
    <name type="scientific">Mauremys mutica</name>
    <name type="common">yellowpond turtle</name>
    <dbReference type="NCBI Taxonomy" id="74926"/>
    <lineage>
        <taxon>Eukaryota</taxon>
        <taxon>Metazoa</taxon>
        <taxon>Chordata</taxon>
        <taxon>Craniata</taxon>
        <taxon>Vertebrata</taxon>
        <taxon>Euteleostomi</taxon>
        <taxon>Archelosauria</taxon>
        <taxon>Testudinata</taxon>
        <taxon>Testudines</taxon>
        <taxon>Cryptodira</taxon>
        <taxon>Durocryptodira</taxon>
        <taxon>Testudinoidea</taxon>
        <taxon>Geoemydidae</taxon>
        <taxon>Geoemydinae</taxon>
        <taxon>Mauremys</taxon>
    </lineage>
</organism>
<keyword evidence="3" id="KW-1185">Reference proteome</keyword>
<dbReference type="Proteomes" id="UP000827986">
    <property type="component" value="Unassembled WGS sequence"/>
</dbReference>
<evidence type="ECO:0000313" key="3">
    <source>
        <dbReference type="Proteomes" id="UP000827986"/>
    </source>
</evidence>
<name>A0A9D3WVR1_9SAUR</name>
<proteinExistence type="predicted"/>
<evidence type="ECO:0000256" key="1">
    <source>
        <dbReference type="SAM" id="MobiDB-lite"/>
    </source>
</evidence>
<comment type="caution">
    <text evidence="2">The sequence shown here is derived from an EMBL/GenBank/DDBJ whole genome shotgun (WGS) entry which is preliminary data.</text>
</comment>
<feature type="region of interest" description="Disordered" evidence="1">
    <location>
        <begin position="163"/>
        <end position="222"/>
    </location>
</feature>
<dbReference type="AlphaFoldDB" id="A0A9D3WVR1"/>
<sequence>MISSVEAATAQTQNWHTGLPLGLLTILKDRLGDIHSKRAFPLTWQNVCSALHLSDQFRQGRHWSAQSPKRNSSSKLCILDPEPLLDTGDSVQRPCLSLVSSALVPRTSGLWRPSQPAQALPGVATGSTELGLSRAEPHLGGVGLPECDPSCCQGSFARRLGQEGRDRLTLQGGGPESQPETPRARENSESSDPLRARRAEKMRARVAPTSGPPQRRNPLAASASPRLQLCPLSARPRLQFCSQPPPRSRPCLQRLAPLPRLVSGLRRATAFRSSPRLGLAPEPGPGRCPQMGTAHDLVVAE</sequence>
<reference evidence="2" key="1">
    <citation type="submission" date="2021-09" db="EMBL/GenBank/DDBJ databases">
        <title>The genome of Mauremys mutica provides insights into the evolution of semi-aquatic lifestyle.</title>
        <authorList>
            <person name="Gong S."/>
            <person name="Gao Y."/>
        </authorList>
    </citation>
    <scope>NUCLEOTIDE SEQUENCE</scope>
    <source>
        <strain evidence="2">MM-2020</strain>
        <tissue evidence="2">Muscle</tissue>
    </source>
</reference>
<gene>
    <name evidence="2" type="ORF">KIL84_003368</name>
</gene>
<feature type="compositionally biased region" description="Basic and acidic residues" evidence="1">
    <location>
        <begin position="182"/>
        <end position="203"/>
    </location>
</feature>
<dbReference type="EMBL" id="JAHDVG010000486">
    <property type="protein sequence ID" value="KAH1167885.1"/>
    <property type="molecule type" value="Genomic_DNA"/>
</dbReference>
<accession>A0A9D3WVR1</accession>